<dbReference type="InterPro" id="IPR004788">
    <property type="entry name" value="Ribose5P_isomerase_type_A"/>
</dbReference>
<keyword evidence="4" id="KW-1185">Reference proteome</keyword>
<dbReference type="GO" id="GO:0005829">
    <property type="term" value="C:cytosol"/>
    <property type="evidence" value="ECO:0007669"/>
    <property type="project" value="TreeGrafter"/>
</dbReference>
<name>A1RX06_THEPD</name>
<dbReference type="SUPFAM" id="SSF75445">
    <property type="entry name" value="D-ribose-5-phosphate isomerase (RpiA), lid domain"/>
    <property type="match status" value="1"/>
</dbReference>
<evidence type="ECO:0000313" key="3">
    <source>
        <dbReference type="EMBL" id="ABL77736.1"/>
    </source>
</evidence>
<dbReference type="eggNOG" id="arCOG01122">
    <property type="taxonomic scope" value="Archaea"/>
</dbReference>
<dbReference type="GO" id="GO:0006014">
    <property type="term" value="P:D-ribose metabolic process"/>
    <property type="evidence" value="ECO:0007669"/>
    <property type="project" value="TreeGrafter"/>
</dbReference>
<keyword evidence="1 3" id="KW-0413">Isomerase</keyword>
<protein>
    <recommendedName>
        <fullName evidence="2">Ribose 5-phosphate isomerase A</fullName>
        <ecNumber evidence="2">5.3.1.6</ecNumber>
    </recommendedName>
</protein>
<dbReference type="GO" id="GO:0009052">
    <property type="term" value="P:pentose-phosphate shunt, non-oxidative branch"/>
    <property type="evidence" value="ECO:0007669"/>
    <property type="project" value="InterPro"/>
</dbReference>
<dbReference type="NCBIfam" id="TIGR00021">
    <property type="entry name" value="rpiA"/>
    <property type="match status" value="1"/>
</dbReference>
<dbReference type="KEGG" id="tpe:Tpen_0327"/>
<gene>
    <name evidence="3" type="ordered locus">Tpen_0327</name>
</gene>
<dbReference type="InterPro" id="IPR037171">
    <property type="entry name" value="NagB/RpiA_transferase-like"/>
</dbReference>
<evidence type="ECO:0000313" key="4">
    <source>
        <dbReference type="Proteomes" id="UP000000641"/>
    </source>
</evidence>
<sequence length="223" mass="24487">MKLNAAREAARHVRDGMVVGLGSGTTVKIFIDVLAERVRQENLTIFFVSSSIDTSLYAAGKGLLEVPLHEYTPEVSFDGADTVLPDRSLIKGGGGCLLREKIVDYYSKEYVVIVDATKVAETPRNLNVPVEVHPQAFKKVMEELRKSYGAVNVTLRTYEKGKLGPVLTDNGNFILDALFDELKDPLRLELSLKSVPGLIETGIFSVKKPSKIIVGYLHGVQVI</sequence>
<dbReference type="NCBIfam" id="NF001924">
    <property type="entry name" value="PRK00702.1"/>
    <property type="match status" value="1"/>
</dbReference>
<reference evidence="4" key="1">
    <citation type="journal article" date="2008" name="J. Bacteriol.">
        <title>Genome sequence of Thermofilum pendens reveals an exceptional loss of biosynthetic pathways without genome reduction.</title>
        <authorList>
            <person name="Anderson I."/>
            <person name="Rodriguez J."/>
            <person name="Susanti D."/>
            <person name="Porat I."/>
            <person name="Reich C."/>
            <person name="Ulrich L.E."/>
            <person name="Elkins J.G."/>
            <person name="Mavromatis K."/>
            <person name="Lykidis A."/>
            <person name="Kim E."/>
            <person name="Thompson L.S."/>
            <person name="Nolan M."/>
            <person name="Land M."/>
            <person name="Copeland A."/>
            <person name="Lapidus A."/>
            <person name="Lucas S."/>
            <person name="Detter C."/>
            <person name="Zhulin I.B."/>
            <person name="Olsen G.J."/>
            <person name="Whitman W."/>
            <person name="Mukhopadhyay B."/>
            <person name="Bristow J."/>
            <person name="Kyrpides N."/>
        </authorList>
    </citation>
    <scope>NUCLEOTIDE SEQUENCE [LARGE SCALE GENOMIC DNA]</scope>
    <source>
        <strain evidence="4">DSM 2475 / Hrk 5</strain>
    </source>
</reference>
<accession>A1RX06</accession>
<organism evidence="3 4">
    <name type="scientific">Thermofilum pendens (strain DSM 2475 / Hrk 5)</name>
    <dbReference type="NCBI Taxonomy" id="368408"/>
    <lineage>
        <taxon>Archaea</taxon>
        <taxon>Thermoproteota</taxon>
        <taxon>Thermoprotei</taxon>
        <taxon>Thermofilales</taxon>
        <taxon>Thermofilaceae</taxon>
        <taxon>Thermofilum</taxon>
    </lineage>
</organism>
<evidence type="ECO:0000256" key="2">
    <source>
        <dbReference type="NCBIfam" id="TIGR00021"/>
    </source>
</evidence>
<proteinExistence type="predicted"/>
<dbReference type="EC" id="5.3.1.6" evidence="2"/>
<dbReference type="HOGENOM" id="CLU_056590_1_1_2"/>
<evidence type="ECO:0000256" key="1">
    <source>
        <dbReference type="ARBA" id="ARBA00023235"/>
    </source>
</evidence>
<dbReference type="PANTHER" id="PTHR11934">
    <property type="entry name" value="RIBOSE-5-PHOSPHATE ISOMERASE"/>
    <property type="match status" value="1"/>
</dbReference>
<dbReference type="Gene3D" id="3.40.50.1360">
    <property type="match status" value="1"/>
</dbReference>
<dbReference type="STRING" id="368408.Tpen_0327"/>
<dbReference type="AlphaFoldDB" id="A1RX06"/>
<dbReference type="CDD" id="cd01398">
    <property type="entry name" value="RPI_A"/>
    <property type="match status" value="1"/>
</dbReference>
<dbReference type="EnsemblBacteria" id="ABL77736">
    <property type="protein sequence ID" value="ABL77736"/>
    <property type="gene ID" value="Tpen_0327"/>
</dbReference>
<dbReference type="Pfam" id="PF06026">
    <property type="entry name" value="Rib_5-P_isom_A"/>
    <property type="match status" value="1"/>
</dbReference>
<dbReference type="Proteomes" id="UP000000641">
    <property type="component" value="Chromosome"/>
</dbReference>
<dbReference type="GO" id="GO:0004751">
    <property type="term" value="F:ribose-5-phosphate isomerase activity"/>
    <property type="evidence" value="ECO:0007669"/>
    <property type="project" value="UniProtKB-UniRule"/>
</dbReference>
<dbReference type="PANTHER" id="PTHR11934:SF0">
    <property type="entry name" value="RIBOSE-5-PHOSPHATE ISOMERASE"/>
    <property type="match status" value="1"/>
</dbReference>
<dbReference type="Gene3D" id="3.30.70.260">
    <property type="match status" value="1"/>
</dbReference>
<dbReference type="EMBL" id="CP000505">
    <property type="protein sequence ID" value="ABL77736.1"/>
    <property type="molecule type" value="Genomic_DNA"/>
</dbReference>
<dbReference type="SUPFAM" id="SSF100950">
    <property type="entry name" value="NagB/RpiA/CoA transferase-like"/>
    <property type="match status" value="1"/>
</dbReference>